<feature type="transmembrane region" description="Helical" evidence="1">
    <location>
        <begin position="50"/>
        <end position="66"/>
    </location>
</feature>
<evidence type="ECO:0008006" key="4">
    <source>
        <dbReference type="Google" id="ProtNLM"/>
    </source>
</evidence>
<keyword evidence="1" id="KW-0472">Membrane</keyword>
<organism evidence="2 3">
    <name type="scientific">Streptacidiphilus pinicola</name>
    <dbReference type="NCBI Taxonomy" id="2219663"/>
    <lineage>
        <taxon>Bacteria</taxon>
        <taxon>Bacillati</taxon>
        <taxon>Actinomycetota</taxon>
        <taxon>Actinomycetes</taxon>
        <taxon>Kitasatosporales</taxon>
        <taxon>Streptomycetaceae</taxon>
        <taxon>Streptacidiphilus</taxon>
    </lineage>
</organism>
<dbReference type="OrthoDB" id="3393932at2"/>
<evidence type="ECO:0000313" key="2">
    <source>
        <dbReference type="EMBL" id="RAG81600.1"/>
    </source>
</evidence>
<dbReference type="AlphaFoldDB" id="A0A2X0K2R8"/>
<keyword evidence="3" id="KW-1185">Reference proteome</keyword>
<dbReference type="Proteomes" id="UP000248889">
    <property type="component" value="Unassembled WGS sequence"/>
</dbReference>
<sequence length="137" mass="14182">MEAASRPPRRPARTAIGRSRGRHRTLLVATCAALVAAAIADEATGYDGPGPFIYPAFALVVALAPGRYTPLLAAAMSAFFTVGGLASRAFVHGLVTPSQVLEFTAGWAQMLSFAAAAVLATAAVVRAPRVLRPDHPS</sequence>
<feature type="transmembrane region" description="Helical" evidence="1">
    <location>
        <begin position="107"/>
        <end position="125"/>
    </location>
</feature>
<dbReference type="EMBL" id="QKYN01000152">
    <property type="protein sequence ID" value="RAG81600.1"/>
    <property type="molecule type" value="Genomic_DNA"/>
</dbReference>
<keyword evidence="1" id="KW-1133">Transmembrane helix</keyword>
<evidence type="ECO:0000313" key="3">
    <source>
        <dbReference type="Proteomes" id="UP000248889"/>
    </source>
</evidence>
<name>A0A2X0K2R8_9ACTN</name>
<comment type="caution">
    <text evidence="2">The sequence shown here is derived from an EMBL/GenBank/DDBJ whole genome shotgun (WGS) entry which is preliminary data.</text>
</comment>
<proteinExistence type="predicted"/>
<evidence type="ECO:0000256" key="1">
    <source>
        <dbReference type="SAM" id="Phobius"/>
    </source>
</evidence>
<reference evidence="2 3" key="1">
    <citation type="submission" date="2018-06" db="EMBL/GenBank/DDBJ databases">
        <title>Streptacidiphilus pinicola sp. nov., isolated from pine grove soil.</title>
        <authorList>
            <person name="Roh S.G."/>
            <person name="Park S."/>
            <person name="Kim M.-K."/>
            <person name="Yun B.-R."/>
            <person name="Park J."/>
            <person name="Kim M.J."/>
            <person name="Kim Y.S."/>
            <person name="Kim S.B."/>
        </authorList>
    </citation>
    <scope>NUCLEOTIDE SEQUENCE [LARGE SCALE GENOMIC DNA]</scope>
    <source>
        <strain evidence="2 3">MMS16-CNU450</strain>
    </source>
</reference>
<feature type="transmembrane region" description="Helical" evidence="1">
    <location>
        <begin position="73"/>
        <end position="95"/>
    </location>
</feature>
<gene>
    <name evidence="2" type="ORF">DN069_32110</name>
</gene>
<protein>
    <recommendedName>
        <fullName evidence="4">MASE1 domain-containing protein</fullName>
    </recommendedName>
</protein>
<dbReference type="RefSeq" id="WP_111506763.1">
    <property type="nucleotide sequence ID" value="NZ_QKYN01000152.1"/>
</dbReference>
<accession>A0A2X0K2R8</accession>
<keyword evidence="1" id="KW-0812">Transmembrane</keyword>